<sequence>MTDTPRGEITIQTLAMPASTNANGDIFGGWIVSQMDLAAGVLAKKISHGRAVTVAINSMTFLKPVHVGDVVSCHVELIKTGKTSMTIAVEVWAEPGAAVSGKYKVTEGIFVFVAIDEHGAPRQVPDTP</sequence>
<comment type="similarity">
    <text evidence="1">Belongs to the acyl coenzyme A hydrolase family.</text>
</comment>
<keyword evidence="6" id="KW-1185">Reference proteome</keyword>
<dbReference type="RefSeq" id="WP_058507063.1">
    <property type="nucleotide sequence ID" value="NZ_CAAAIK010000006.1"/>
</dbReference>
<evidence type="ECO:0000256" key="2">
    <source>
        <dbReference type="ARBA" id="ARBA00022801"/>
    </source>
</evidence>
<dbReference type="NCBIfam" id="NF007970">
    <property type="entry name" value="PRK10694.1"/>
    <property type="match status" value="1"/>
</dbReference>
<name>A0A0W0Y6G7_9GAMM</name>
<dbReference type="STRING" id="45073.Lqui_0975"/>
<comment type="caution">
    <text evidence="5">The sequence shown here is derived from an EMBL/GenBank/DDBJ whole genome shotgun (WGS) entry which is preliminary data.</text>
</comment>
<keyword evidence="2 3" id="KW-0378">Hydrolase</keyword>
<dbReference type="GO" id="GO:0052816">
    <property type="term" value="F:long-chain fatty acyl-CoA hydrolase activity"/>
    <property type="evidence" value="ECO:0007669"/>
    <property type="project" value="TreeGrafter"/>
</dbReference>
<dbReference type="Proteomes" id="UP000054618">
    <property type="component" value="Unassembled WGS sequence"/>
</dbReference>
<gene>
    <name evidence="5" type="primary">yciA</name>
    <name evidence="5" type="ORF">Lqui_0975</name>
</gene>
<accession>A0A0W0Y6G7</accession>
<dbReference type="Pfam" id="PF03061">
    <property type="entry name" value="4HBT"/>
    <property type="match status" value="1"/>
</dbReference>
<dbReference type="InterPro" id="IPR006683">
    <property type="entry name" value="Thioestr_dom"/>
</dbReference>
<evidence type="ECO:0000313" key="6">
    <source>
        <dbReference type="Proteomes" id="UP000054618"/>
    </source>
</evidence>
<dbReference type="GO" id="GO:0005829">
    <property type="term" value="C:cytosol"/>
    <property type="evidence" value="ECO:0007669"/>
    <property type="project" value="TreeGrafter"/>
</dbReference>
<evidence type="ECO:0000259" key="4">
    <source>
        <dbReference type="PROSITE" id="PS51770"/>
    </source>
</evidence>
<dbReference type="InterPro" id="IPR033120">
    <property type="entry name" value="HOTDOG_ACOT"/>
</dbReference>
<proteinExistence type="inferred from homology"/>
<dbReference type="PANTHER" id="PTHR11049:SF5">
    <property type="entry name" value="ACYL-COA THIOESTER HYDROLASE YCIA"/>
    <property type="match status" value="1"/>
</dbReference>
<dbReference type="GO" id="GO:0006637">
    <property type="term" value="P:acyl-CoA metabolic process"/>
    <property type="evidence" value="ECO:0007669"/>
    <property type="project" value="TreeGrafter"/>
</dbReference>
<dbReference type="AlphaFoldDB" id="A0A0W0Y6G7"/>
<evidence type="ECO:0000256" key="3">
    <source>
        <dbReference type="PROSITE-ProRule" id="PRU01106"/>
    </source>
</evidence>
<dbReference type="PATRIC" id="fig|45073.5.peg.1029"/>
<evidence type="ECO:0000313" key="5">
    <source>
        <dbReference type="EMBL" id="KTD52131.1"/>
    </source>
</evidence>
<evidence type="ECO:0000256" key="1">
    <source>
        <dbReference type="ARBA" id="ARBA00010458"/>
    </source>
</evidence>
<organism evidence="5 6">
    <name type="scientific">Legionella quinlivanii</name>
    <dbReference type="NCBI Taxonomy" id="45073"/>
    <lineage>
        <taxon>Bacteria</taxon>
        <taxon>Pseudomonadati</taxon>
        <taxon>Pseudomonadota</taxon>
        <taxon>Gammaproteobacteria</taxon>
        <taxon>Legionellales</taxon>
        <taxon>Legionellaceae</taxon>
        <taxon>Legionella</taxon>
    </lineage>
</organism>
<dbReference type="InterPro" id="IPR040170">
    <property type="entry name" value="Cytosol_ACT"/>
</dbReference>
<dbReference type="InterPro" id="IPR029069">
    <property type="entry name" value="HotDog_dom_sf"/>
</dbReference>
<dbReference type="PROSITE" id="PS51770">
    <property type="entry name" value="HOTDOG_ACOT"/>
    <property type="match status" value="1"/>
</dbReference>
<dbReference type="SUPFAM" id="SSF54637">
    <property type="entry name" value="Thioesterase/thiol ester dehydrase-isomerase"/>
    <property type="match status" value="1"/>
</dbReference>
<reference evidence="5 6" key="1">
    <citation type="submission" date="2015-11" db="EMBL/GenBank/DDBJ databases">
        <title>Genomic analysis of 38 Legionella species identifies large and diverse effector repertoires.</title>
        <authorList>
            <person name="Burstein D."/>
            <person name="Amaro F."/>
            <person name="Zusman T."/>
            <person name="Lifshitz Z."/>
            <person name="Cohen O."/>
            <person name="Gilbert J.A."/>
            <person name="Pupko T."/>
            <person name="Shuman H.A."/>
            <person name="Segal G."/>
        </authorList>
    </citation>
    <scope>NUCLEOTIDE SEQUENCE [LARGE SCALE GENOMIC DNA]</scope>
    <source>
        <strain evidence="5 6">CDC#1442-AUS-E</strain>
    </source>
</reference>
<dbReference type="GO" id="GO:0009062">
    <property type="term" value="P:fatty acid catabolic process"/>
    <property type="evidence" value="ECO:0007669"/>
    <property type="project" value="TreeGrafter"/>
</dbReference>
<dbReference type="PANTHER" id="PTHR11049">
    <property type="entry name" value="ACYL COENZYME A THIOESTER HYDROLASE"/>
    <property type="match status" value="1"/>
</dbReference>
<dbReference type="Gene3D" id="3.10.129.10">
    <property type="entry name" value="Hotdog Thioesterase"/>
    <property type="match status" value="1"/>
</dbReference>
<dbReference type="CDD" id="cd03442">
    <property type="entry name" value="BFIT_BACH"/>
    <property type="match status" value="1"/>
</dbReference>
<feature type="domain" description="HotDog ACOT-type" evidence="4">
    <location>
        <begin position="5"/>
        <end position="118"/>
    </location>
</feature>
<protein>
    <submittedName>
        <fullName evidence="5">Acyl-CoA thioester hydrolase</fullName>
    </submittedName>
</protein>
<dbReference type="EMBL" id="LNYS01000006">
    <property type="protein sequence ID" value="KTD52131.1"/>
    <property type="molecule type" value="Genomic_DNA"/>
</dbReference>
<dbReference type="OrthoDB" id="9801856at2"/>